<feature type="transmembrane region" description="Helical" evidence="2">
    <location>
        <begin position="79"/>
        <end position="97"/>
    </location>
</feature>
<feature type="transmembrane region" description="Helical" evidence="2">
    <location>
        <begin position="109"/>
        <end position="128"/>
    </location>
</feature>
<feature type="domain" description="HPP transmembrane region" evidence="3">
    <location>
        <begin position="49"/>
        <end position="208"/>
    </location>
</feature>
<comment type="caution">
    <text evidence="4">The sequence shown here is derived from an EMBL/GenBank/DDBJ whole genome shotgun (WGS) entry which is preliminary data.</text>
</comment>
<dbReference type="InterPro" id="IPR058581">
    <property type="entry name" value="TM_HPP"/>
</dbReference>
<keyword evidence="2" id="KW-0472">Membrane</keyword>
<reference evidence="4" key="1">
    <citation type="submission" date="2023-03" db="EMBL/GenBank/DDBJ databases">
        <title>Complete genome of Cladonia borealis.</title>
        <authorList>
            <person name="Park H."/>
        </authorList>
    </citation>
    <scope>NUCLEOTIDE SEQUENCE</scope>
    <source>
        <strain evidence="4">ANT050790</strain>
    </source>
</reference>
<feature type="transmembrane region" description="Helical" evidence="2">
    <location>
        <begin position="178"/>
        <end position="200"/>
    </location>
</feature>
<feature type="region of interest" description="Disordered" evidence="1">
    <location>
        <begin position="221"/>
        <end position="246"/>
    </location>
</feature>
<evidence type="ECO:0000256" key="1">
    <source>
        <dbReference type="SAM" id="MobiDB-lite"/>
    </source>
</evidence>
<dbReference type="Pfam" id="PF04982">
    <property type="entry name" value="TM_HPP"/>
    <property type="match status" value="1"/>
</dbReference>
<accession>A0AA39V5T2</accession>
<sequence length="306" mass="33351">MCSTEAKHFSVDIDRHLNAYIPSNFVHRLPKPIARFLGYRDGPRQDIGNVLIAGWAFLGAFVGIITIEAVFMIPAIHDHGVPIVIASFGAAAILEYNTIESPLAQPRNIIIGHFLSAVIGISVTKLFSLNPNFENLQWVAGALACGLASAAMTLTKTIHPPAGATALLAAVDPQVEPLGWYLLPLVLLSTALMLVTSLLLNNIQRQYPTYWWTPADLARKDKPDDVEKNSSSKMSLNPKMQNAEEAEEPVIKITKDGVSVPDGICFAHEEMDILEVLHQRLGFGMLTLQEAAVQPRSTRASPSHCS</sequence>
<keyword evidence="5" id="KW-1185">Reference proteome</keyword>
<keyword evidence="2" id="KW-0812">Transmembrane</keyword>
<protein>
    <recommendedName>
        <fullName evidence="3">HPP transmembrane region domain-containing protein</fullName>
    </recommendedName>
</protein>
<feature type="compositionally biased region" description="Polar residues" evidence="1">
    <location>
        <begin position="231"/>
        <end position="240"/>
    </location>
</feature>
<evidence type="ECO:0000313" key="4">
    <source>
        <dbReference type="EMBL" id="KAK0512939.1"/>
    </source>
</evidence>
<proteinExistence type="predicted"/>
<feature type="transmembrane region" description="Helical" evidence="2">
    <location>
        <begin position="50"/>
        <end position="73"/>
    </location>
</feature>
<gene>
    <name evidence="4" type="ORF">JMJ35_004956</name>
</gene>
<feature type="compositionally biased region" description="Basic and acidic residues" evidence="1">
    <location>
        <begin position="221"/>
        <end position="230"/>
    </location>
</feature>
<dbReference type="EMBL" id="JAFEKC020000009">
    <property type="protein sequence ID" value="KAK0512939.1"/>
    <property type="molecule type" value="Genomic_DNA"/>
</dbReference>
<dbReference type="PANTHER" id="PTHR33741:SF5">
    <property type="entry name" value="TRANSMEMBRANE PROTEIN DDB_G0269096-RELATED"/>
    <property type="match status" value="1"/>
</dbReference>
<evidence type="ECO:0000313" key="5">
    <source>
        <dbReference type="Proteomes" id="UP001166286"/>
    </source>
</evidence>
<dbReference type="AlphaFoldDB" id="A0AA39V5T2"/>
<name>A0AA39V5T2_9LECA</name>
<dbReference type="PANTHER" id="PTHR33741">
    <property type="entry name" value="TRANSMEMBRANE PROTEIN DDB_G0269096-RELATED"/>
    <property type="match status" value="1"/>
</dbReference>
<organism evidence="4 5">
    <name type="scientific">Cladonia borealis</name>
    <dbReference type="NCBI Taxonomy" id="184061"/>
    <lineage>
        <taxon>Eukaryota</taxon>
        <taxon>Fungi</taxon>
        <taxon>Dikarya</taxon>
        <taxon>Ascomycota</taxon>
        <taxon>Pezizomycotina</taxon>
        <taxon>Lecanoromycetes</taxon>
        <taxon>OSLEUM clade</taxon>
        <taxon>Lecanoromycetidae</taxon>
        <taxon>Lecanorales</taxon>
        <taxon>Lecanorineae</taxon>
        <taxon>Cladoniaceae</taxon>
        <taxon>Cladonia</taxon>
    </lineage>
</organism>
<evidence type="ECO:0000259" key="3">
    <source>
        <dbReference type="Pfam" id="PF04982"/>
    </source>
</evidence>
<evidence type="ECO:0000256" key="2">
    <source>
        <dbReference type="SAM" id="Phobius"/>
    </source>
</evidence>
<dbReference type="InterPro" id="IPR007065">
    <property type="entry name" value="HPP"/>
</dbReference>
<keyword evidence="2" id="KW-1133">Transmembrane helix</keyword>
<dbReference type="Proteomes" id="UP001166286">
    <property type="component" value="Unassembled WGS sequence"/>
</dbReference>